<organism evidence="2 3">
    <name type="scientific">Tunturiibacter lichenicola</name>
    <dbReference type="NCBI Taxonomy" id="2051959"/>
    <lineage>
        <taxon>Bacteria</taxon>
        <taxon>Pseudomonadati</taxon>
        <taxon>Acidobacteriota</taxon>
        <taxon>Terriglobia</taxon>
        <taxon>Terriglobales</taxon>
        <taxon>Acidobacteriaceae</taxon>
        <taxon>Tunturiibacter</taxon>
    </lineage>
</organism>
<dbReference type="Pfam" id="PF13481">
    <property type="entry name" value="AAA_25"/>
    <property type="match status" value="1"/>
</dbReference>
<dbReference type="EMBL" id="JACHDZ010000001">
    <property type="protein sequence ID" value="MBB5343170.1"/>
    <property type="molecule type" value="Genomic_DNA"/>
</dbReference>
<dbReference type="Gene3D" id="3.40.50.300">
    <property type="entry name" value="P-loop containing nucleotide triphosphate hydrolases"/>
    <property type="match status" value="1"/>
</dbReference>
<dbReference type="SUPFAM" id="SSF52540">
    <property type="entry name" value="P-loop containing nucleoside triphosphate hydrolases"/>
    <property type="match status" value="1"/>
</dbReference>
<reference evidence="2 3" key="1">
    <citation type="submission" date="2020-08" db="EMBL/GenBank/DDBJ databases">
        <title>Genomic Encyclopedia of Type Strains, Phase IV (KMG-V): Genome sequencing to study the core and pangenomes of soil and plant-associated prokaryotes.</title>
        <authorList>
            <person name="Whitman W."/>
        </authorList>
    </citation>
    <scope>NUCLEOTIDE SEQUENCE [LARGE SCALE GENOMIC DNA]</scope>
    <source>
        <strain evidence="2 3">M8US30</strain>
    </source>
</reference>
<feature type="region of interest" description="Disordered" evidence="1">
    <location>
        <begin position="261"/>
        <end position="302"/>
    </location>
</feature>
<comment type="caution">
    <text evidence="2">The sequence shown here is derived from an EMBL/GenBank/DDBJ whole genome shotgun (WGS) entry which is preliminary data.</text>
</comment>
<dbReference type="InterPro" id="IPR027417">
    <property type="entry name" value="P-loop_NTPase"/>
</dbReference>
<protein>
    <submittedName>
        <fullName evidence="2">KaiC/GvpD/RAD55 family RecA-like ATPase</fullName>
    </submittedName>
</protein>
<gene>
    <name evidence="2" type="ORF">HDF10_001120</name>
</gene>
<proteinExistence type="predicted"/>
<accession>A0A7W8J5T4</accession>
<sequence length="661" mass="70288">MSNDALNTGVLCDELCAIDIDVDNNQELVSNIIELARQLLGPGAPIRYRGNSTRVLTLYRVMNHTMAQRHKTVRGTHGSVDFLSGLRQFVAYGEHESGAEYRWDVELKTIPRTSLPTVTYEDVKHFRTQLAELMGEIASHVVPAQPNTAVPAFVPCAAPDGFAPMAARLPATKQELAYAQAALNNEVDKLCAMRSGSHRNNALNIAAHSLGTMVGSGWIDAATVVRALFSAAISNGYVAKRGEEAAKNSIVSGLNAGMEKPRDPLASDKPLGSLPGNLVDPRTTKAASKASAANSTAVAGQPKGKTTVELVGMGDVVEKPITWLWPGYLPSGALTLLAGQASTGKSTLSFGLAATVSNGGHWPDGTRCATPGTVLIWSGEDDLATTVKPRLMAAGAAMNRVGGVKGTIDEQGMKLPFDPSTDMGKLREAATALGGVALLIIDPIVSAVTGDMNKANDVRRSLQAVVDFASEFGCAIIGITHFAKNTQGKRTTDRVLGSQAFAALARMVLVTAKEEDSDERVFTRDKTNITIEGGGFHYTIEAVPLHSNIVGTRVVWGGAVEGSSRSILSSIEGEEIPISGKKSDEARNFLYRVLANGAVPAKDVQKQARAEGIAEVTLRRTRESMNIVPAKIKGDFAGPWMWELPHHVGIANEMLRDIKPS</sequence>
<dbReference type="AlphaFoldDB" id="A0A7W8J5T4"/>
<evidence type="ECO:0000313" key="3">
    <source>
        <dbReference type="Proteomes" id="UP000569092"/>
    </source>
</evidence>
<dbReference type="Proteomes" id="UP000569092">
    <property type="component" value="Unassembled WGS sequence"/>
</dbReference>
<evidence type="ECO:0000256" key="1">
    <source>
        <dbReference type="SAM" id="MobiDB-lite"/>
    </source>
</evidence>
<name>A0A7W8J5T4_9BACT</name>
<evidence type="ECO:0000313" key="2">
    <source>
        <dbReference type="EMBL" id="MBB5343170.1"/>
    </source>
</evidence>
<feature type="compositionally biased region" description="Low complexity" evidence="1">
    <location>
        <begin position="284"/>
        <end position="299"/>
    </location>
</feature>